<gene>
    <name evidence="1" type="ORF">AVEN_127958_1</name>
</gene>
<dbReference type="EMBL" id="BGPR01000002">
    <property type="protein sequence ID" value="GBL72724.1"/>
    <property type="molecule type" value="Genomic_DNA"/>
</dbReference>
<sequence>MMHTKENFLIHGCILHQGFPQIPRIAVTAYSFRRKAQQLHQSMSDSHLFSLPTSSSSLKIILECPPIFLPSVTSTISKSLIFLKTKQHLDARFSHVQAVKQTAHSNQNFLALPHLLPPRFRMCSVNL</sequence>
<proteinExistence type="predicted"/>
<name>A0A4Y2A105_ARAVE</name>
<organism evidence="1 2">
    <name type="scientific">Araneus ventricosus</name>
    <name type="common">Orbweaver spider</name>
    <name type="synonym">Epeira ventricosa</name>
    <dbReference type="NCBI Taxonomy" id="182803"/>
    <lineage>
        <taxon>Eukaryota</taxon>
        <taxon>Metazoa</taxon>
        <taxon>Ecdysozoa</taxon>
        <taxon>Arthropoda</taxon>
        <taxon>Chelicerata</taxon>
        <taxon>Arachnida</taxon>
        <taxon>Araneae</taxon>
        <taxon>Araneomorphae</taxon>
        <taxon>Entelegynae</taxon>
        <taxon>Araneoidea</taxon>
        <taxon>Araneidae</taxon>
        <taxon>Araneus</taxon>
    </lineage>
</organism>
<protein>
    <submittedName>
        <fullName evidence="1">Uncharacterized protein</fullName>
    </submittedName>
</protein>
<accession>A0A4Y2A105</accession>
<evidence type="ECO:0000313" key="2">
    <source>
        <dbReference type="Proteomes" id="UP000499080"/>
    </source>
</evidence>
<comment type="caution">
    <text evidence="1">The sequence shown here is derived from an EMBL/GenBank/DDBJ whole genome shotgun (WGS) entry which is preliminary data.</text>
</comment>
<evidence type="ECO:0000313" key="1">
    <source>
        <dbReference type="EMBL" id="GBL72724.1"/>
    </source>
</evidence>
<dbReference type="AlphaFoldDB" id="A0A4Y2A105"/>
<keyword evidence="2" id="KW-1185">Reference proteome</keyword>
<dbReference type="Proteomes" id="UP000499080">
    <property type="component" value="Unassembled WGS sequence"/>
</dbReference>
<reference evidence="1 2" key="1">
    <citation type="journal article" date="2019" name="Sci. Rep.">
        <title>Orb-weaving spider Araneus ventricosus genome elucidates the spidroin gene catalogue.</title>
        <authorList>
            <person name="Kono N."/>
            <person name="Nakamura H."/>
            <person name="Ohtoshi R."/>
            <person name="Moran D.A.P."/>
            <person name="Shinohara A."/>
            <person name="Yoshida Y."/>
            <person name="Fujiwara M."/>
            <person name="Mori M."/>
            <person name="Tomita M."/>
            <person name="Arakawa K."/>
        </authorList>
    </citation>
    <scope>NUCLEOTIDE SEQUENCE [LARGE SCALE GENOMIC DNA]</scope>
</reference>